<evidence type="ECO:0000256" key="5">
    <source>
        <dbReference type="RuleBase" id="RU004187"/>
    </source>
</evidence>
<dbReference type="Gene3D" id="1.10.560.10">
    <property type="entry name" value="GroEL-like equatorial domain"/>
    <property type="match status" value="1"/>
</dbReference>
<dbReference type="PROSITE" id="PS00995">
    <property type="entry name" value="TCP1_3"/>
    <property type="match status" value="1"/>
</dbReference>
<evidence type="ECO:0000313" key="7">
    <source>
        <dbReference type="Proteomes" id="UP001642260"/>
    </source>
</evidence>
<organism evidence="6 7">
    <name type="scientific">Eruca vesicaria subsp. sativa</name>
    <name type="common">Garden rocket</name>
    <name type="synonym">Eruca sativa</name>
    <dbReference type="NCBI Taxonomy" id="29727"/>
    <lineage>
        <taxon>Eukaryota</taxon>
        <taxon>Viridiplantae</taxon>
        <taxon>Streptophyta</taxon>
        <taxon>Embryophyta</taxon>
        <taxon>Tracheophyta</taxon>
        <taxon>Spermatophyta</taxon>
        <taxon>Magnoliopsida</taxon>
        <taxon>eudicotyledons</taxon>
        <taxon>Gunneridae</taxon>
        <taxon>Pentapetalae</taxon>
        <taxon>rosids</taxon>
        <taxon>malvids</taxon>
        <taxon>Brassicales</taxon>
        <taxon>Brassicaceae</taxon>
        <taxon>Brassiceae</taxon>
        <taxon>Eruca</taxon>
    </lineage>
</organism>
<dbReference type="Pfam" id="PF00118">
    <property type="entry name" value="Cpn60_TCP1"/>
    <property type="match status" value="1"/>
</dbReference>
<dbReference type="EMBL" id="CAKOAT010138154">
    <property type="protein sequence ID" value="CAH8337732.1"/>
    <property type="molecule type" value="Genomic_DNA"/>
</dbReference>
<evidence type="ECO:0000256" key="2">
    <source>
        <dbReference type="ARBA" id="ARBA00022741"/>
    </source>
</evidence>
<dbReference type="PANTHER" id="PTHR11353">
    <property type="entry name" value="CHAPERONIN"/>
    <property type="match status" value="1"/>
</dbReference>
<dbReference type="Proteomes" id="UP001642260">
    <property type="component" value="Unassembled WGS sequence"/>
</dbReference>
<dbReference type="InterPro" id="IPR017998">
    <property type="entry name" value="Chaperone_TCP-1"/>
</dbReference>
<accession>A0ABC8JYB9</accession>
<dbReference type="InterPro" id="IPR027413">
    <property type="entry name" value="GROEL-like_equatorial_sf"/>
</dbReference>
<keyword evidence="4 5" id="KW-0143">Chaperone</keyword>
<evidence type="ECO:0000256" key="1">
    <source>
        <dbReference type="ARBA" id="ARBA00008020"/>
    </source>
</evidence>
<dbReference type="InterPro" id="IPR002194">
    <property type="entry name" value="Chaperonin_TCP-1_CS"/>
</dbReference>
<dbReference type="GO" id="GO:0005524">
    <property type="term" value="F:ATP binding"/>
    <property type="evidence" value="ECO:0007669"/>
    <property type="project" value="UniProtKB-KW"/>
</dbReference>
<evidence type="ECO:0000256" key="4">
    <source>
        <dbReference type="ARBA" id="ARBA00023186"/>
    </source>
</evidence>
<proteinExistence type="inferred from homology"/>
<comment type="caution">
    <text evidence="6">The sequence shown here is derived from an EMBL/GenBank/DDBJ whole genome shotgun (WGS) entry which is preliminary data.</text>
</comment>
<keyword evidence="7" id="KW-1185">Reference proteome</keyword>
<comment type="similarity">
    <text evidence="1 5">Belongs to the TCP-1 chaperonin family.</text>
</comment>
<gene>
    <name evidence="6" type="ORF">ERUC_LOCUS14669</name>
</gene>
<name>A0ABC8JYB9_ERUVS</name>
<dbReference type="InterPro" id="IPR002423">
    <property type="entry name" value="Cpn60/GroEL/TCP-1"/>
</dbReference>
<keyword evidence="3 5" id="KW-0067">ATP-binding</keyword>
<evidence type="ECO:0000256" key="3">
    <source>
        <dbReference type="ARBA" id="ARBA00022840"/>
    </source>
</evidence>
<dbReference type="SUPFAM" id="SSF48592">
    <property type="entry name" value="GroEL equatorial domain-like"/>
    <property type="match status" value="1"/>
</dbReference>
<keyword evidence="2 5" id="KW-0547">Nucleotide-binding</keyword>
<dbReference type="AlphaFoldDB" id="A0ABC8JYB9"/>
<dbReference type="PRINTS" id="PR00304">
    <property type="entry name" value="TCOMPLEXTCP1"/>
</dbReference>
<sequence length="76" mass="8272">MGRIYRRESHDSSIDFSPHLPNDGATILEQVDVDNQIAKLMVDLSRSQDYEIGDGTTGVVVVAGALLGLGCWKIRA</sequence>
<protein>
    <submittedName>
        <fullName evidence="6">Uncharacterized protein</fullName>
    </submittedName>
</protein>
<reference evidence="6 7" key="1">
    <citation type="submission" date="2022-03" db="EMBL/GenBank/DDBJ databases">
        <authorList>
            <person name="Macdonald S."/>
            <person name="Ahmed S."/>
            <person name="Newling K."/>
        </authorList>
    </citation>
    <scope>NUCLEOTIDE SEQUENCE [LARGE SCALE GENOMIC DNA]</scope>
</reference>
<evidence type="ECO:0000313" key="6">
    <source>
        <dbReference type="EMBL" id="CAH8337732.1"/>
    </source>
</evidence>